<feature type="transmembrane region" description="Helical" evidence="6">
    <location>
        <begin position="88"/>
        <end position="103"/>
    </location>
</feature>
<evidence type="ECO:0000256" key="6">
    <source>
        <dbReference type="SAM" id="Phobius"/>
    </source>
</evidence>
<dbReference type="GO" id="GO:0016020">
    <property type="term" value="C:membrane"/>
    <property type="evidence" value="ECO:0007669"/>
    <property type="project" value="UniProtKB-SubCell"/>
</dbReference>
<evidence type="ECO:0000256" key="1">
    <source>
        <dbReference type="ARBA" id="ARBA00004141"/>
    </source>
</evidence>
<evidence type="ECO:0000256" key="4">
    <source>
        <dbReference type="ARBA" id="ARBA00022989"/>
    </source>
</evidence>
<evidence type="ECO:0000313" key="7">
    <source>
        <dbReference type="EMBL" id="TCK60746.1"/>
    </source>
</evidence>
<keyword evidence="8" id="KW-1185">Reference proteome</keyword>
<name>A0A4R1K8R3_9BACT</name>
<evidence type="ECO:0000256" key="5">
    <source>
        <dbReference type="ARBA" id="ARBA00023136"/>
    </source>
</evidence>
<protein>
    <submittedName>
        <fullName evidence="7">Tellurite resistance protein TerC</fullName>
    </submittedName>
</protein>
<dbReference type="PANTHER" id="PTHR30238:SF0">
    <property type="entry name" value="THYLAKOID MEMBRANE PROTEIN TERC, CHLOROPLASTIC"/>
    <property type="match status" value="1"/>
</dbReference>
<dbReference type="Proteomes" id="UP000294614">
    <property type="component" value="Unassembled WGS sequence"/>
</dbReference>
<accession>A0A4R1K8R3</accession>
<feature type="transmembrane region" description="Helical" evidence="6">
    <location>
        <begin position="241"/>
        <end position="261"/>
    </location>
</feature>
<dbReference type="InterPro" id="IPR022369">
    <property type="entry name" value="Integral_membrane_TerC_rswitch"/>
</dbReference>
<dbReference type="AlphaFoldDB" id="A0A4R1K8R3"/>
<feature type="transmembrane region" description="Helical" evidence="6">
    <location>
        <begin position="115"/>
        <end position="135"/>
    </location>
</feature>
<organism evidence="7 8">
    <name type="scientific">Seleniivibrio woodruffii</name>
    <dbReference type="NCBI Taxonomy" id="1078050"/>
    <lineage>
        <taxon>Bacteria</taxon>
        <taxon>Pseudomonadati</taxon>
        <taxon>Deferribacterota</taxon>
        <taxon>Deferribacteres</taxon>
        <taxon>Deferribacterales</taxon>
        <taxon>Geovibrionaceae</taxon>
        <taxon>Seleniivibrio</taxon>
    </lineage>
</organism>
<gene>
    <name evidence="7" type="ORF">C8D98_1625</name>
</gene>
<dbReference type="InterPro" id="IPR005496">
    <property type="entry name" value="Integral_membrane_TerC"/>
</dbReference>
<dbReference type="RefSeq" id="WP_207891251.1">
    <property type="nucleotide sequence ID" value="NZ_SMGG01000004.1"/>
</dbReference>
<feature type="transmembrane region" description="Helical" evidence="6">
    <location>
        <begin position="15"/>
        <end position="36"/>
    </location>
</feature>
<keyword evidence="4 6" id="KW-1133">Transmembrane helix</keyword>
<reference evidence="7 8" key="1">
    <citation type="submission" date="2019-03" db="EMBL/GenBank/DDBJ databases">
        <title>Genomic Encyclopedia of Type Strains, Phase IV (KMG-IV): sequencing the most valuable type-strain genomes for metagenomic binning, comparative biology and taxonomic classification.</title>
        <authorList>
            <person name="Goeker M."/>
        </authorList>
    </citation>
    <scope>NUCLEOTIDE SEQUENCE [LARGE SCALE GENOMIC DNA]</scope>
    <source>
        <strain evidence="7 8">DSM 24984</strain>
    </source>
</reference>
<comment type="similarity">
    <text evidence="2">Belongs to the TerC family.</text>
</comment>
<feature type="transmembrane region" description="Helical" evidence="6">
    <location>
        <begin position="204"/>
        <end position="226"/>
    </location>
</feature>
<sequence>MNLDFLFVEVLSKPVWSWIVFFALVIFLLILDLGLFNKKDHEIGVKESLKMSAFYIGIGLLFGVWVWWKFGADSGFNYLTGFVVEKSLAMDNIFVIAMIFAYFKTPRIYQHRVLFWGIIGVIILRGIMIGLGSAIVTRFEWVLYIFAAFLVYTGIKMMFSKDDDDSDLVDNSLLKFLRNHLRITDNLHGHDFFVRQMNPATGKLQLFCTPLFVALLMVEIADVIFAVDSVPAVFTITTDPYVVFTSNIFAILGLRALYFALSAMIKRFHYLKYTLSLVLVFIGSKIFIGDVFGWYHFSSLQSLCITLFLLASGVIFSLVKTKNEPIE</sequence>
<evidence type="ECO:0000313" key="8">
    <source>
        <dbReference type="Proteomes" id="UP000294614"/>
    </source>
</evidence>
<feature type="transmembrane region" description="Helical" evidence="6">
    <location>
        <begin position="48"/>
        <end position="68"/>
    </location>
</feature>
<feature type="transmembrane region" description="Helical" evidence="6">
    <location>
        <begin position="300"/>
        <end position="319"/>
    </location>
</feature>
<feature type="transmembrane region" description="Helical" evidence="6">
    <location>
        <begin position="273"/>
        <end position="294"/>
    </location>
</feature>
<evidence type="ECO:0000256" key="2">
    <source>
        <dbReference type="ARBA" id="ARBA00007511"/>
    </source>
</evidence>
<dbReference type="EMBL" id="SMGG01000004">
    <property type="protein sequence ID" value="TCK60746.1"/>
    <property type="molecule type" value="Genomic_DNA"/>
</dbReference>
<comment type="caution">
    <text evidence="7">The sequence shown here is derived from an EMBL/GenBank/DDBJ whole genome shotgun (WGS) entry which is preliminary data.</text>
</comment>
<evidence type="ECO:0000256" key="3">
    <source>
        <dbReference type="ARBA" id="ARBA00022692"/>
    </source>
</evidence>
<comment type="subcellular location">
    <subcellularLocation>
        <location evidence="1">Membrane</location>
        <topology evidence="1">Multi-pass membrane protein</topology>
    </subcellularLocation>
</comment>
<dbReference type="NCBIfam" id="TIGR03718">
    <property type="entry name" value="R_switched_Alx"/>
    <property type="match status" value="1"/>
</dbReference>
<dbReference type="Pfam" id="PF03741">
    <property type="entry name" value="TerC"/>
    <property type="match status" value="1"/>
</dbReference>
<dbReference type="PANTHER" id="PTHR30238">
    <property type="entry name" value="MEMBRANE BOUND PREDICTED REDOX MODULATOR"/>
    <property type="match status" value="1"/>
</dbReference>
<keyword evidence="5 6" id="KW-0472">Membrane</keyword>
<proteinExistence type="inferred from homology"/>
<feature type="transmembrane region" description="Helical" evidence="6">
    <location>
        <begin position="141"/>
        <end position="159"/>
    </location>
</feature>
<keyword evidence="3 6" id="KW-0812">Transmembrane</keyword>